<name>A0A0V0J9R3_SCHSO</name>
<feature type="transmembrane region" description="Helical" evidence="8">
    <location>
        <begin position="139"/>
        <end position="158"/>
    </location>
</feature>
<dbReference type="GO" id="GO:0006506">
    <property type="term" value="P:GPI anchor biosynthetic process"/>
    <property type="evidence" value="ECO:0007669"/>
    <property type="project" value="UniProtKB-UniPathway"/>
</dbReference>
<accession>A0A0V0J9R3</accession>
<keyword evidence="4" id="KW-0337">GPI-anchor biosynthesis</keyword>
<dbReference type="EMBL" id="GEEE01004746">
    <property type="protein sequence ID" value="JAP58479.1"/>
    <property type="molecule type" value="Transcribed_RNA"/>
</dbReference>
<reference evidence="9" key="1">
    <citation type="submission" date="2016-01" db="EMBL/GenBank/DDBJ databases">
        <title>Reference transcriptome for the parasite Schistocephalus solidus: insights into the molecular evolution of parasitism.</title>
        <authorList>
            <person name="Hebert F.O."/>
            <person name="Grambauer S."/>
            <person name="Barber I."/>
            <person name="Landry C.R."/>
            <person name="Aubin-Horth N."/>
        </authorList>
    </citation>
    <scope>NUCLEOTIDE SEQUENCE</scope>
</reference>
<evidence type="ECO:0000256" key="2">
    <source>
        <dbReference type="ARBA" id="ARBA00004687"/>
    </source>
</evidence>
<comment type="pathway">
    <text evidence="2">Glycolipid biosynthesis; glycosylphosphatidylinositol-anchor biosynthesis.</text>
</comment>
<dbReference type="PANTHER" id="PTHR12982">
    <property type="entry name" value="PHOSPHATIDYLINOSITOL GLYCAN, CLASS C"/>
    <property type="match status" value="1"/>
</dbReference>
<protein>
    <submittedName>
        <fullName evidence="9">Uncharacterized protein K02A2.6</fullName>
    </submittedName>
</protein>
<feature type="transmembrane region" description="Helical" evidence="8">
    <location>
        <begin position="43"/>
        <end position="69"/>
    </location>
</feature>
<dbReference type="AlphaFoldDB" id="A0A0V0J9R3"/>
<feature type="transmembrane region" description="Helical" evidence="8">
    <location>
        <begin position="224"/>
        <end position="244"/>
    </location>
</feature>
<evidence type="ECO:0000256" key="6">
    <source>
        <dbReference type="ARBA" id="ARBA00022989"/>
    </source>
</evidence>
<proteinExistence type="inferred from homology"/>
<dbReference type="GO" id="GO:0000506">
    <property type="term" value="C:glycosylphosphatidylinositol-N-acetylglucosaminyltransferase (GPI-GnT) complex"/>
    <property type="evidence" value="ECO:0007669"/>
    <property type="project" value="TreeGrafter"/>
</dbReference>
<feature type="transmembrane region" description="Helical" evidence="8">
    <location>
        <begin position="105"/>
        <end position="127"/>
    </location>
</feature>
<keyword evidence="6 8" id="KW-1133">Transmembrane helix</keyword>
<dbReference type="Pfam" id="PF06432">
    <property type="entry name" value="GPI2"/>
    <property type="match status" value="1"/>
</dbReference>
<evidence type="ECO:0000256" key="4">
    <source>
        <dbReference type="ARBA" id="ARBA00022502"/>
    </source>
</evidence>
<feature type="transmembrane region" description="Helical" evidence="8">
    <location>
        <begin position="256"/>
        <end position="277"/>
    </location>
</feature>
<feature type="transmembrane region" description="Helical" evidence="8">
    <location>
        <begin position="170"/>
        <end position="189"/>
    </location>
</feature>
<comment type="subcellular location">
    <subcellularLocation>
        <location evidence="1">Membrane</location>
        <topology evidence="1">Multi-pass membrane protein</topology>
    </subcellularLocation>
</comment>
<evidence type="ECO:0000256" key="1">
    <source>
        <dbReference type="ARBA" id="ARBA00004141"/>
    </source>
</evidence>
<keyword evidence="5 8" id="KW-0812">Transmembrane</keyword>
<dbReference type="PANTHER" id="PTHR12982:SF0">
    <property type="entry name" value="PHOSPHATIDYLINOSITOL N-ACETYLGLUCOSAMINYLTRANSFERASE SUBUNIT C"/>
    <property type="match status" value="1"/>
</dbReference>
<evidence type="ECO:0000313" key="9">
    <source>
        <dbReference type="EMBL" id="JAP61965.1"/>
    </source>
</evidence>
<dbReference type="EMBL" id="GEEE01001260">
    <property type="protein sequence ID" value="JAP61965.1"/>
    <property type="molecule type" value="Transcribed_RNA"/>
</dbReference>
<feature type="transmembrane region" description="Helical" evidence="8">
    <location>
        <begin position="75"/>
        <end position="93"/>
    </location>
</feature>
<feature type="transmembrane region" description="Helical" evidence="8">
    <location>
        <begin position="195"/>
        <end position="212"/>
    </location>
</feature>
<evidence type="ECO:0000256" key="7">
    <source>
        <dbReference type="ARBA" id="ARBA00023136"/>
    </source>
</evidence>
<evidence type="ECO:0000256" key="5">
    <source>
        <dbReference type="ARBA" id="ARBA00022692"/>
    </source>
</evidence>
<dbReference type="EMBL" id="GEEE01021508">
    <property type="protein sequence ID" value="JAP41717.1"/>
    <property type="molecule type" value="Transcribed_RNA"/>
</dbReference>
<sequence length="297" mass="33180">MPTAESQTKLYVKRATPDNWVSPDFLRRLQKNVRVTLFDLKTIILLSGLIFQQLCCICVFTSCFIYLLWSWVTAGQLALFVTGATLCGFLLWWHSLSPLNKTLKILATPLHTGLVILTFSTALAPVLHSLLDTVSTDTIYAMTFLFLLLNWTLSPYGNGMCHRDPVNRDSNVMSLAAGLLASLCLSSRLSGPWETLVLILFATLMFATWPSIAHSFQADAAAAVRLTFTIGLGVLALLSLLPFLLSAEIEALYKRFLLLACVFCGLFFNLGIPWFFYQLQSAKYNIHGPWDEAIIQR</sequence>
<organism evidence="9">
    <name type="scientific">Schistocephalus solidus</name>
    <name type="common">Tapeworm</name>
    <dbReference type="NCBI Taxonomy" id="70667"/>
    <lineage>
        <taxon>Eukaryota</taxon>
        <taxon>Metazoa</taxon>
        <taxon>Spiralia</taxon>
        <taxon>Lophotrochozoa</taxon>
        <taxon>Platyhelminthes</taxon>
        <taxon>Cestoda</taxon>
        <taxon>Eucestoda</taxon>
        <taxon>Diphyllobothriidea</taxon>
        <taxon>Diphyllobothriidae</taxon>
        <taxon>Schistocephalus</taxon>
    </lineage>
</organism>
<comment type="similarity">
    <text evidence="3">Belongs to the PIGC family.</text>
</comment>
<evidence type="ECO:0000256" key="8">
    <source>
        <dbReference type="SAM" id="Phobius"/>
    </source>
</evidence>
<evidence type="ECO:0000256" key="3">
    <source>
        <dbReference type="ARBA" id="ARBA00008321"/>
    </source>
</evidence>
<dbReference type="UniPathway" id="UPA00196"/>
<keyword evidence="7 8" id="KW-0472">Membrane</keyword>
<gene>
    <name evidence="9" type="primary">YRD6</name>
    <name evidence="9" type="ORF">TR93851</name>
</gene>
<dbReference type="EMBL" id="GEEE01012517">
    <property type="protein sequence ID" value="JAP50708.1"/>
    <property type="molecule type" value="Transcribed_RNA"/>
</dbReference>
<dbReference type="InterPro" id="IPR009450">
    <property type="entry name" value="Plno_GlcNAc_GPI2"/>
</dbReference>